<comment type="caution">
    <text evidence="2">The sequence shown here is derived from an EMBL/GenBank/DDBJ whole genome shotgun (WGS) entry which is preliminary data.</text>
</comment>
<dbReference type="OrthoDB" id="1243758at2"/>
<evidence type="ECO:0008006" key="4">
    <source>
        <dbReference type="Google" id="ProtNLM"/>
    </source>
</evidence>
<accession>A0A1Q6A455</accession>
<reference evidence="2 3" key="1">
    <citation type="submission" date="2016-11" db="EMBL/GenBank/DDBJ databases">
        <title>Whole Genome Sequencing of Mucilaginibacter polytrichastri RG4-7(T) isolated from the moss sample.</title>
        <authorList>
            <person name="Li Y."/>
        </authorList>
    </citation>
    <scope>NUCLEOTIDE SEQUENCE [LARGE SCALE GENOMIC DNA]</scope>
    <source>
        <strain evidence="2 3">RG4-7</strain>
    </source>
</reference>
<dbReference type="Proteomes" id="UP000186720">
    <property type="component" value="Unassembled WGS sequence"/>
</dbReference>
<name>A0A1Q6A455_9SPHI</name>
<dbReference type="STRING" id="1302689.RG47T_4272"/>
<gene>
    <name evidence="2" type="ORF">RG47T_4272</name>
</gene>
<dbReference type="EMBL" id="MPPL01000001">
    <property type="protein sequence ID" value="OKS88794.1"/>
    <property type="molecule type" value="Genomic_DNA"/>
</dbReference>
<evidence type="ECO:0000313" key="3">
    <source>
        <dbReference type="Proteomes" id="UP000186720"/>
    </source>
</evidence>
<keyword evidence="1" id="KW-0732">Signal</keyword>
<organism evidence="2 3">
    <name type="scientific">Mucilaginibacter polytrichastri</name>
    <dbReference type="NCBI Taxonomy" id="1302689"/>
    <lineage>
        <taxon>Bacteria</taxon>
        <taxon>Pseudomonadati</taxon>
        <taxon>Bacteroidota</taxon>
        <taxon>Sphingobacteriia</taxon>
        <taxon>Sphingobacteriales</taxon>
        <taxon>Sphingobacteriaceae</taxon>
        <taxon>Mucilaginibacter</taxon>
    </lineage>
</organism>
<keyword evidence="3" id="KW-1185">Reference proteome</keyword>
<evidence type="ECO:0000313" key="2">
    <source>
        <dbReference type="EMBL" id="OKS88794.1"/>
    </source>
</evidence>
<feature type="chain" id="PRO_5010170305" description="Gliding motility-associated protein GldM N-terminal domain-containing protein" evidence="1">
    <location>
        <begin position="20"/>
        <end position="221"/>
    </location>
</feature>
<sequence length="221" mass="24570">MKKTGLFLFGLCLQLSAFSQEIVVDPQHIIAVEENQAVRMAAEGTHQNYLKKINDNVNTVNTNVSSVVAAQTLIYNSLANVNSALKDGLMVKQISRTTADIIYYLNESLTLAKDDPLLLLVTTKIQNEFGPKATAMVSDISGFILKSDGNMLADYNGRDQLLRKVVQQLQIMDGMAYGTWKAMYWAKERGVLKTLNPFAGYINKDRAFAAQIIQNAKFLNK</sequence>
<feature type="signal peptide" evidence="1">
    <location>
        <begin position="1"/>
        <end position="19"/>
    </location>
</feature>
<dbReference type="RefSeq" id="WP_074491334.1">
    <property type="nucleotide sequence ID" value="NZ_FPAM01000009.1"/>
</dbReference>
<dbReference type="AlphaFoldDB" id="A0A1Q6A455"/>
<proteinExistence type="predicted"/>
<evidence type="ECO:0000256" key="1">
    <source>
        <dbReference type="SAM" id="SignalP"/>
    </source>
</evidence>
<protein>
    <recommendedName>
        <fullName evidence="4">Gliding motility-associated protein GldM N-terminal domain-containing protein</fullName>
    </recommendedName>
</protein>